<dbReference type="EMBL" id="CM039434">
    <property type="protein sequence ID" value="KAI4323823.1"/>
    <property type="molecule type" value="Genomic_DNA"/>
</dbReference>
<accession>A0ACB9MJG2</accession>
<name>A0ACB9MJG2_BAUVA</name>
<dbReference type="Proteomes" id="UP000828941">
    <property type="component" value="Chromosome 9"/>
</dbReference>
<sequence>MADSRAFSRRSSNLYQLLAGVIKRIRLENFMCHSNLEIEFGDWVNFVTGQNGSGKSAILTALCVAFGCRAKGTQRASTLKDFIKTGCSSAAIHVEIKNNGDDAFKPDIYGDVIIVERKISESTNSIVLKDFQGKKVASRKAELQEIVEHFNIDVENPCIIMSQDKSREFLHSGTDKDKFKFFYKATLLQQVSELLETISKELNQASGLVGGLEDTIKPIEKELQELRVKIKNMEHVEQIVQQIQQLKKKLAWAWVYNVDKQLKEQSIKIEKLKDRIPTCQAKIDYQKGLVEELKERFNKKKAQISSMLGRTSEVNEMKAKLEKSISMATKETLELEQECDRLTINIEKMVHRVRTLEQQVQDIREKHEKDTQAEKCEMEERLHGLHNEVEAAQLALRRLTDEEAVITESLRQQNNEIRKIADQIEEHEKRHRECLHHIRELQQHQTNKVIAFGGERVMNLLRIIERRHQRFKRPPIGPIGSHLNLVNGDKWAVAVEHAIGKMLNSFIVTDHKDSLLLRECAREAHYGHLQIIIYDFSRPRLIIPQHMLPQTTEGPSVLSVLHSENETVINVLVDLGSIERQVLVRDYDAGRVVAFEQRISNLKEVYTSDGYKMFSRGSVQTVLPPNKRLRTGRLCSSFDNDIKSLEHDASQQKEIADDCRRSKREAEIKLEDLDRKLKHIKRLCLTAGKDLSSKRLALEEEKDRYAAENRLPSASSVDELHHEISEMHEAIQQKKSLLEEHQGRRHEAAEKATNLKVSFQQLCESARGDIDAFDKEERALVQIERDMRSAEEEKIHYDGVMKHKVLHDIKEAEVYHLKLKEQREENCRKASIYCNEEEVDSLGGWDGSTPEQLSAQLERLTQRLNRESQRYSESIDDLKMQYEKKERKIRKRQQVYKALRGKLAACQSALNLRVNKFHRNAKFLKRQLNWRRFNGNLGRKGISGVITVNYEEKTLSIEVKMPQDATGSTVQDTRGLSGGERSFSTLCFALALHEMTEAPFRAMDEFDVFMDAVSRKISLDTLVDFAVEQGSQWIFITPHDISMVKQGDKIKKLQLAAPRS</sequence>
<gene>
    <name evidence="1" type="ORF">L6164_023401</name>
</gene>
<evidence type="ECO:0000313" key="1">
    <source>
        <dbReference type="EMBL" id="KAI4323823.1"/>
    </source>
</evidence>
<keyword evidence="2" id="KW-1185">Reference proteome</keyword>
<reference evidence="1 2" key="1">
    <citation type="journal article" date="2022" name="DNA Res.">
        <title>Chromosomal-level genome assembly of the orchid tree Bauhinia variegata (Leguminosae; Cercidoideae) supports the allotetraploid origin hypothesis of Bauhinia.</title>
        <authorList>
            <person name="Zhong Y."/>
            <person name="Chen Y."/>
            <person name="Zheng D."/>
            <person name="Pang J."/>
            <person name="Liu Y."/>
            <person name="Luo S."/>
            <person name="Meng S."/>
            <person name="Qian L."/>
            <person name="Wei D."/>
            <person name="Dai S."/>
            <person name="Zhou R."/>
        </authorList>
    </citation>
    <scope>NUCLEOTIDE SEQUENCE [LARGE SCALE GENOMIC DNA]</scope>
    <source>
        <strain evidence="1">BV-YZ2020</strain>
    </source>
</reference>
<evidence type="ECO:0000313" key="2">
    <source>
        <dbReference type="Proteomes" id="UP000828941"/>
    </source>
</evidence>
<comment type="caution">
    <text evidence="1">The sequence shown here is derived from an EMBL/GenBank/DDBJ whole genome shotgun (WGS) entry which is preliminary data.</text>
</comment>
<organism evidence="1 2">
    <name type="scientific">Bauhinia variegata</name>
    <name type="common">Purple orchid tree</name>
    <name type="synonym">Phanera variegata</name>
    <dbReference type="NCBI Taxonomy" id="167791"/>
    <lineage>
        <taxon>Eukaryota</taxon>
        <taxon>Viridiplantae</taxon>
        <taxon>Streptophyta</taxon>
        <taxon>Embryophyta</taxon>
        <taxon>Tracheophyta</taxon>
        <taxon>Spermatophyta</taxon>
        <taxon>Magnoliopsida</taxon>
        <taxon>eudicotyledons</taxon>
        <taxon>Gunneridae</taxon>
        <taxon>Pentapetalae</taxon>
        <taxon>rosids</taxon>
        <taxon>fabids</taxon>
        <taxon>Fabales</taxon>
        <taxon>Fabaceae</taxon>
        <taxon>Cercidoideae</taxon>
        <taxon>Cercideae</taxon>
        <taxon>Bauhiniinae</taxon>
        <taxon>Bauhinia</taxon>
    </lineage>
</organism>
<protein>
    <submittedName>
        <fullName evidence="1">Uncharacterized protein</fullName>
    </submittedName>
</protein>
<proteinExistence type="predicted"/>